<dbReference type="InterPro" id="IPR051550">
    <property type="entry name" value="SCF-Subunits/Alg-Epimerases"/>
</dbReference>
<dbReference type="PANTHER" id="PTHR22990:SF15">
    <property type="entry name" value="F-BOX ONLY PROTEIN 10"/>
    <property type="match status" value="1"/>
</dbReference>
<feature type="domain" description="Carbohydrate-binding/sugar hydrolysis" evidence="4">
    <location>
        <begin position="230"/>
        <end position="393"/>
    </location>
</feature>
<evidence type="ECO:0000259" key="4">
    <source>
        <dbReference type="SMART" id="SM00722"/>
    </source>
</evidence>
<dbReference type="EMBL" id="JAGGLC010000002">
    <property type="protein sequence ID" value="MBP1986646.1"/>
    <property type="molecule type" value="Genomic_DNA"/>
</dbReference>
<feature type="domain" description="Carbohydrate-binding/sugar hydrolysis" evidence="4">
    <location>
        <begin position="82"/>
        <end position="224"/>
    </location>
</feature>
<evidence type="ECO:0000313" key="5">
    <source>
        <dbReference type="EMBL" id="MBP1986646.1"/>
    </source>
</evidence>
<dbReference type="RefSeq" id="WP_209490938.1">
    <property type="nucleotide sequence ID" value="NZ_JAGGLC010000002.1"/>
</dbReference>
<evidence type="ECO:0000313" key="6">
    <source>
        <dbReference type="Proteomes" id="UP000823736"/>
    </source>
</evidence>
<dbReference type="Gene3D" id="2.160.20.10">
    <property type="entry name" value="Single-stranded right-handed beta-helix, Pectin lyase-like"/>
    <property type="match status" value="2"/>
</dbReference>
<dbReference type="SMART" id="SM00722">
    <property type="entry name" value="CASH"/>
    <property type="match status" value="2"/>
</dbReference>
<evidence type="ECO:0000256" key="1">
    <source>
        <dbReference type="ARBA" id="ARBA00004906"/>
    </source>
</evidence>
<dbReference type="SUPFAM" id="SSF51126">
    <property type="entry name" value="Pectin lyase-like"/>
    <property type="match status" value="1"/>
</dbReference>
<dbReference type="AlphaFoldDB" id="A0A8T4GUT1"/>
<reference evidence="5" key="1">
    <citation type="submission" date="2021-03" db="EMBL/GenBank/DDBJ databases">
        <title>Genomic Encyclopedia of Type Strains, Phase IV (KMG-IV): sequencing the most valuable type-strain genomes for metagenomic binning, comparative biology and taxonomic classification.</title>
        <authorList>
            <person name="Goeker M."/>
        </authorList>
    </citation>
    <scope>NUCLEOTIDE SEQUENCE</scope>
    <source>
        <strain evidence="5">DSM 26232</strain>
    </source>
</reference>
<gene>
    <name evidence="5" type="ORF">J2753_001140</name>
</gene>
<sequence>MDAAGLERGFVVLVVVLAAALAGVTVAPTSAEAAPTPDAGADLPDDYAFDPVTESGVATVGDQSFDSVQRAVDAADPDETVVLRGRFEERVTVNTSGVTITSAPDAQAVIDGGGEGDVLTINGSNVTVRDLWIRNSGLDTSTNDAGIWVDAPNVTVTDSRVTQITFGIWVDGVDDAHLRNNTIVGREKVIPRSYRGNGIQLWKTEGTLVEKNRITDARDGIYYSWASEVTARGNALWDLRYGVHYMYSDSSRLVNNTAVDNDVGYALMLSEEIAVVNNTAANNTGTSGHGILLKRIDYSTVRGNTIAGNQRGIYSLNSVGNEITDNLLLGNRIGFHLTAGTREERVVGNSFVGNARHVQAVTSDLHVWNDSDGGNYWSDANTADLDDDGVSELRHRPSGLVEKLVRENPAAAVFTNSPAFRALGKAEQTLPVVDAPGIVDYHPLERSPHDWRHHYERDTDD</sequence>
<organism evidence="5 6">
    <name type="scientific">Halolamina salifodinae</name>
    <dbReference type="NCBI Taxonomy" id="1202767"/>
    <lineage>
        <taxon>Archaea</taxon>
        <taxon>Methanobacteriati</taxon>
        <taxon>Methanobacteriota</taxon>
        <taxon>Stenosarchaea group</taxon>
        <taxon>Halobacteria</taxon>
        <taxon>Halobacteriales</taxon>
        <taxon>Haloferacaceae</taxon>
    </lineage>
</organism>
<dbReference type="Pfam" id="PF05048">
    <property type="entry name" value="NosD"/>
    <property type="match status" value="1"/>
</dbReference>
<dbReference type="InterPro" id="IPR022441">
    <property type="entry name" value="Para_beta_helix_rpt-2"/>
</dbReference>
<dbReference type="SMART" id="SM00710">
    <property type="entry name" value="PbH1"/>
    <property type="match status" value="9"/>
</dbReference>
<dbReference type="InterPro" id="IPR006626">
    <property type="entry name" value="PbH1"/>
</dbReference>
<proteinExistence type="predicted"/>
<accession>A0A8T4GUT1</accession>
<evidence type="ECO:0000256" key="2">
    <source>
        <dbReference type="ARBA" id="ARBA00022737"/>
    </source>
</evidence>
<comment type="caution">
    <text evidence="5">The sequence shown here is derived from an EMBL/GenBank/DDBJ whole genome shotgun (WGS) entry which is preliminary data.</text>
</comment>
<dbReference type="InterPro" id="IPR026464">
    <property type="entry name" value="NosD_copper_fam"/>
</dbReference>
<keyword evidence="3" id="KW-0833">Ubl conjugation pathway</keyword>
<dbReference type="OrthoDB" id="29186at2157"/>
<dbReference type="NCBIfam" id="TIGR04247">
    <property type="entry name" value="NosD_copper_fam"/>
    <property type="match status" value="1"/>
</dbReference>
<dbReference type="NCBIfam" id="TIGR03804">
    <property type="entry name" value="para_beta_helix"/>
    <property type="match status" value="2"/>
</dbReference>
<evidence type="ECO:0000256" key="3">
    <source>
        <dbReference type="ARBA" id="ARBA00022786"/>
    </source>
</evidence>
<protein>
    <submittedName>
        <fullName evidence="5">Nitrous oxidase accessory protein</fullName>
    </submittedName>
</protein>
<keyword evidence="6" id="KW-1185">Reference proteome</keyword>
<dbReference type="InterPro" id="IPR006633">
    <property type="entry name" value="Carb-bd_sugar_hydrolysis-dom"/>
</dbReference>
<dbReference type="PANTHER" id="PTHR22990">
    <property type="entry name" value="F-BOX ONLY PROTEIN"/>
    <property type="match status" value="1"/>
</dbReference>
<keyword evidence="2" id="KW-0677">Repeat</keyword>
<name>A0A8T4GUT1_9EURY</name>
<comment type="pathway">
    <text evidence="1">Protein modification; protein ubiquitination.</text>
</comment>
<dbReference type="InterPro" id="IPR011050">
    <property type="entry name" value="Pectin_lyase_fold/virulence"/>
</dbReference>
<dbReference type="InterPro" id="IPR007742">
    <property type="entry name" value="NosD_dom"/>
</dbReference>
<dbReference type="InterPro" id="IPR012334">
    <property type="entry name" value="Pectin_lyas_fold"/>
</dbReference>
<dbReference type="Proteomes" id="UP000823736">
    <property type="component" value="Unassembled WGS sequence"/>
</dbReference>